<accession>A0A556TKV8</accession>
<dbReference type="GO" id="GO:0008168">
    <property type="term" value="F:methyltransferase activity"/>
    <property type="evidence" value="ECO:0007669"/>
    <property type="project" value="UniProtKB-KW"/>
</dbReference>
<gene>
    <name evidence="1" type="ORF">Baya_1355</name>
</gene>
<dbReference type="OrthoDB" id="8300214at2759"/>
<dbReference type="Gene3D" id="3.40.5.100">
    <property type="match status" value="1"/>
</dbReference>
<dbReference type="EMBL" id="VCAZ01000004">
    <property type="protein sequence ID" value="TSK17975.1"/>
    <property type="molecule type" value="Genomic_DNA"/>
</dbReference>
<dbReference type="AlphaFoldDB" id="A0A556TKV8"/>
<keyword evidence="1" id="KW-0808">Transferase</keyword>
<sequence length="208" mass="23001">MGLVFYTAGPVSSTAAPLDQEGGELYFSDVYSNAPIPDFLKANKVLWDLLRLAEEVGFCKPHLVTASVISVDNKELENLLAGYQFVSATYRLFKLPKGSAKEKERCLVMYDGNITGLEEKFEFDAQYTFKVNEVMEVEEEVANILKNSRFADEFTFQSQAQYSTSSGSCWAKPKVMPVSPFELVKQLGSASVASSTGLCCGRQETCCM</sequence>
<dbReference type="Gene3D" id="3.40.50.150">
    <property type="entry name" value="Vaccinia Virus protein VP39"/>
    <property type="match status" value="1"/>
</dbReference>
<dbReference type="GO" id="GO:0032259">
    <property type="term" value="P:methylation"/>
    <property type="evidence" value="ECO:0007669"/>
    <property type="project" value="UniProtKB-KW"/>
</dbReference>
<proteinExistence type="predicted"/>
<keyword evidence="1" id="KW-0489">Methyltransferase</keyword>
<evidence type="ECO:0000313" key="1">
    <source>
        <dbReference type="EMBL" id="TSK17975.1"/>
    </source>
</evidence>
<reference evidence="1 2" key="1">
    <citation type="journal article" date="2019" name="Genome Biol. Evol.">
        <title>Whole-Genome Sequencing of the Giant Devil Catfish, Bagarius yarrelli.</title>
        <authorList>
            <person name="Jiang W."/>
            <person name="Lv Y."/>
            <person name="Cheng L."/>
            <person name="Yang K."/>
            <person name="Chao B."/>
            <person name="Wang X."/>
            <person name="Li Y."/>
            <person name="Pan X."/>
            <person name="You X."/>
            <person name="Zhang Y."/>
            <person name="Yang J."/>
            <person name="Li J."/>
            <person name="Zhang X."/>
            <person name="Liu S."/>
            <person name="Sun C."/>
            <person name="Yang J."/>
            <person name="Shi Q."/>
        </authorList>
    </citation>
    <scope>NUCLEOTIDE SEQUENCE [LARGE SCALE GENOMIC DNA]</scope>
    <source>
        <strain evidence="1">JWS20170419001</strain>
        <tissue evidence="1">Muscle</tissue>
    </source>
</reference>
<dbReference type="Proteomes" id="UP000319801">
    <property type="component" value="Unassembled WGS sequence"/>
</dbReference>
<keyword evidence="2" id="KW-1185">Reference proteome</keyword>
<organism evidence="1 2">
    <name type="scientific">Bagarius yarrelli</name>
    <name type="common">Goonch</name>
    <name type="synonym">Bagrus yarrelli</name>
    <dbReference type="NCBI Taxonomy" id="175774"/>
    <lineage>
        <taxon>Eukaryota</taxon>
        <taxon>Metazoa</taxon>
        <taxon>Chordata</taxon>
        <taxon>Craniata</taxon>
        <taxon>Vertebrata</taxon>
        <taxon>Euteleostomi</taxon>
        <taxon>Actinopterygii</taxon>
        <taxon>Neopterygii</taxon>
        <taxon>Teleostei</taxon>
        <taxon>Ostariophysi</taxon>
        <taxon>Siluriformes</taxon>
        <taxon>Sisoridae</taxon>
        <taxon>Sisorinae</taxon>
        <taxon>Bagarius</taxon>
    </lineage>
</organism>
<name>A0A556TKV8_BAGYA</name>
<comment type="caution">
    <text evidence="1">The sequence shown here is derived from an EMBL/GenBank/DDBJ whole genome shotgun (WGS) entry which is preliminary data.</text>
</comment>
<dbReference type="InterPro" id="IPR029063">
    <property type="entry name" value="SAM-dependent_MTases_sf"/>
</dbReference>
<evidence type="ECO:0000313" key="2">
    <source>
        <dbReference type="Proteomes" id="UP000319801"/>
    </source>
</evidence>
<protein>
    <submittedName>
        <fullName evidence="1">Arsenite methyltransferase</fullName>
    </submittedName>
</protein>